<protein>
    <recommendedName>
        <fullName evidence="3">Zn(2)-C6 fungal-type domain-containing protein</fullName>
    </recommendedName>
</protein>
<dbReference type="AlphaFoldDB" id="A0A9P9DZ58"/>
<evidence type="ECO:0000313" key="4">
    <source>
        <dbReference type="EMBL" id="KAH7127866.1"/>
    </source>
</evidence>
<dbReference type="PANTHER" id="PTHR37534:SF12">
    <property type="entry name" value="ZN(2)-C6 FUNGAL-TYPE DOMAIN-CONTAINING PROTEIN"/>
    <property type="match status" value="1"/>
</dbReference>
<dbReference type="SUPFAM" id="SSF57701">
    <property type="entry name" value="Zn2/Cys6 DNA-binding domain"/>
    <property type="match status" value="1"/>
</dbReference>
<evidence type="ECO:0000259" key="3">
    <source>
        <dbReference type="PROSITE" id="PS50048"/>
    </source>
</evidence>
<dbReference type="InterPro" id="IPR036864">
    <property type="entry name" value="Zn2-C6_fun-type_DNA-bd_sf"/>
</dbReference>
<proteinExistence type="predicted"/>
<accession>A0A9P9DZ58</accession>
<dbReference type="GO" id="GO:0008270">
    <property type="term" value="F:zinc ion binding"/>
    <property type="evidence" value="ECO:0007669"/>
    <property type="project" value="InterPro"/>
</dbReference>
<feature type="domain" description="Zn(2)-C6 fungal-type" evidence="3">
    <location>
        <begin position="65"/>
        <end position="95"/>
    </location>
</feature>
<feature type="region of interest" description="Disordered" evidence="2">
    <location>
        <begin position="1"/>
        <end position="23"/>
    </location>
</feature>
<name>A0A9P9DZ58_9HYPO</name>
<dbReference type="OrthoDB" id="5213892at2759"/>
<comment type="caution">
    <text evidence="4">The sequence shown here is derived from an EMBL/GenBank/DDBJ whole genome shotgun (WGS) entry which is preliminary data.</text>
</comment>
<dbReference type="InterPro" id="IPR001138">
    <property type="entry name" value="Zn2Cys6_DnaBD"/>
</dbReference>
<dbReference type="SMART" id="SM00066">
    <property type="entry name" value="GAL4"/>
    <property type="match status" value="1"/>
</dbReference>
<dbReference type="CDD" id="cd00067">
    <property type="entry name" value="GAL4"/>
    <property type="match status" value="1"/>
</dbReference>
<dbReference type="PROSITE" id="PS50048">
    <property type="entry name" value="ZN2_CY6_FUNGAL_2"/>
    <property type="match status" value="1"/>
</dbReference>
<feature type="region of interest" description="Disordered" evidence="2">
    <location>
        <begin position="122"/>
        <end position="157"/>
    </location>
</feature>
<gene>
    <name evidence="4" type="ORF">B0J13DRAFT_627595</name>
</gene>
<dbReference type="Gene3D" id="4.10.240.10">
    <property type="entry name" value="Zn(2)-C6 fungal-type DNA-binding domain"/>
    <property type="match status" value="1"/>
</dbReference>
<dbReference type="PANTHER" id="PTHR37534">
    <property type="entry name" value="TRANSCRIPTIONAL ACTIVATOR PROTEIN UGA3"/>
    <property type="match status" value="1"/>
</dbReference>
<feature type="compositionally biased region" description="Basic and acidic residues" evidence="2">
    <location>
        <begin position="12"/>
        <end position="23"/>
    </location>
</feature>
<sequence>MKNVTLSTGSRDTGKNARARESTDPRTLAYCTYTPWELSRTCVQPPPAPPSELSFADPMSFSFIGCYTCGLRRKKCDEGSPMCTACKHLGLQCEYKRPMWWSNNDMHRKHKDDVKTIIKRKKLSEKSSHSIQTSVGSSPPGVTHSMPTSATFTDPLNRNRSASIDSHFSAAFNFNSPPSGAEFGFNASMHPEIMFGSYPPYEIDVKTERQMFVNDVPTLRESHISTFSTYQPPPPAGTILSSVPFDGDCRQIDDQEIKSRVAQVRGSSECVRVD</sequence>
<evidence type="ECO:0000256" key="2">
    <source>
        <dbReference type="SAM" id="MobiDB-lite"/>
    </source>
</evidence>
<feature type="compositionally biased region" description="Polar residues" evidence="2">
    <location>
        <begin position="145"/>
        <end position="157"/>
    </location>
</feature>
<feature type="compositionally biased region" description="Polar residues" evidence="2">
    <location>
        <begin position="1"/>
        <end position="11"/>
    </location>
</feature>
<dbReference type="GO" id="GO:0000981">
    <property type="term" value="F:DNA-binding transcription factor activity, RNA polymerase II-specific"/>
    <property type="evidence" value="ECO:0007669"/>
    <property type="project" value="InterPro"/>
</dbReference>
<dbReference type="EMBL" id="JAGMUU010000022">
    <property type="protein sequence ID" value="KAH7127866.1"/>
    <property type="molecule type" value="Genomic_DNA"/>
</dbReference>
<organism evidence="4 5">
    <name type="scientific">Dactylonectria estremocensis</name>
    <dbReference type="NCBI Taxonomy" id="1079267"/>
    <lineage>
        <taxon>Eukaryota</taxon>
        <taxon>Fungi</taxon>
        <taxon>Dikarya</taxon>
        <taxon>Ascomycota</taxon>
        <taxon>Pezizomycotina</taxon>
        <taxon>Sordariomycetes</taxon>
        <taxon>Hypocreomycetidae</taxon>
        <taxon>Hypocreales</taxon>
        <taxon>Nectriaceae</taxon>
        <taxon>Dactylonectria</taxon>
    </lineage>
</organism>
<reference evidence="4" key="1">
    <citation type="journal article" date="2021" name="Nat. Commun.">
        <title>Genetic determinants of endophytism in the Arabidopsis root mycobiome.</title>
        <authorList>
            <person name="Mesny F."/>
            <person name="Miyauchi S."/>
            <person name="Thiergart T."/>
            <person name="Pickel B."/>
            <person name="Atanasova L."/>
            <person name="Karlsson M."/>
            <person name="Huettel B."/>
            <person name="Barry K.W."/>
            <person name="Haridas S."/>
            <person name="Chen C."/>
            <person name="Bauer D."/>
            <person name="Andreopoulos W."/>
            <person name="Pangilinan J."/>
            <person name="LaButti K."/>
            <person name="Riley R."/>
            <person name="Lipzen A."/>
            <person name="Clum A."/>
            <person name="Drula E."/>
            <person name="Henrissat B."/>
            <person name="Kohler A."/>
            <person name="Grigoriev I.V."/>
            <person name="Martin F.M."/>
            <person name="Hacquard S."/>
        </authorList>
    </citation>
    <scope>NUCLEOTIDE SEQUENCE</scope>
    <source>
        <strain evidence="4">MPI-CAGE-AT-0021</strain>
    </source>
</reference>
<dbReference type="Pfam" id="PF00172">
    <property type="entry name" value="Zn_clus"/>
    <property type="match status" value="1"/>
</dbReference>
<keyword evidence="5" id="KW-1185">Reference proteome</keyword>
<keyword evidence="1" id="KW-0539">Nucleus</keyword>
<dbReference type="Proteomes" id="UP000717696">
    <property type="component" value="Unassembled WGS sequence"/>
</dbReference>
<evidence type="ECO:0000313" key="5">
    <source>
        <dbReference type="Proteomes" id="UP000717696"/>
    </source>
</evidence>
<evidence type="ECO:0000256" key="1">
    <source>
        <dbReference type="ARBA" id="ARBA00023242"/>
    </source>
</evidence>